<accession>A0A2D4JR82</accession>
<dbReference type="AlphaFoldDB" id="A0A2D4JR82"/>
<sequence>MSLKIRAFSSRVSCQAEETSPLSHTYISNIHLSYICFNPSQLHLVKFKSFPMFFNQHLGNSKIALPLRKENSSRCETVQNSSVYLKSVAFSLRTLKLIFQALYIHYVTMHCIEVE</sequence>
<protein>
    <submittedName>
        <fullName evidence="1">Uncharacterized protein</fullName>
    </submittedName>
</protein>
<proteinExistence type="predicted"/>
<evidence type="ECO:0000313" key="1">
    <source>
        <dbReference type="EMBL" id="LAA99009.1"/>
    </source>
</evidence>
<reference evidence="1" key="2">
    <citation type="submission" date="2017-11" db="EMBL/GenBank/DDBJ databases">
        <title>Coralsnake Venomics: Analyses of Venom Gland Transcriptomes and Proteomes of Six Brazilian Taxa.</title>
        <authorList>
            <person name="Aird S.D."/>
            <person name="Jorge da Silva N."/>
            <person name="Qiu L."/>
            <person name="Villar-Briones A."/>
            <person name="Aparecida-Saddi V."/>
            <person name="Campos-Telles M.P."/>
            <person name="Grau M."/>
            <person name="Mikheyev A.S."/>
        </authorList>
    </citation>
    <scope>NUCLEOTIDE SEQUENCE</scope>
    <source>
        <tissue evidence="1">Venom_gland</tissue>
    </source>
</reference>
<reference evidence="1" key="1">
    <citation type="submission" date="2017-07" db="EMBL/GenBank/DDBJ databases">
        <authorList>
            <person name="Mikheyev A."/>
            <person name="Grau M."/>
        </authorList>
    </citation>
    <scope>NUCLEOTIDE SEQUENCE</scope>
    <source>
        <tissue evidence="1">Venom_gland</tissue>
    </source>
</reference>
<organism evidence="1">
    <name type="scientific">Micrurus lemniscatus lemniscatus</name>
    <dbReference type="NCBI Taxonomy" id="129467"/>
    <lineage>
        <taxon>Eukaryota</taxon>
        <taxon>Metazoa</taxon>
        <taxon>Chordata</taxon>
        <taxon>Craniata</taxon>
        <taxon>Vertebrata</taxon>
        <taxon>Euteleostomi</taxon>
        <taxon>Lepidosauria</taxon>
        <taxon>Squamata</taxon>
        <taxon>Bifurcata</taxon>
        <taxon>Unidentata</taxon>
        <taxon>Episquamata</taxon>
        <taxon>Toxicofera</taxon>
        <taxon>Serpentes</taxon>
        <taxon>Colubroidea</taxon>
        <taxon>Elapidae</taxon>
        <taxon>Elapinae</taxon>
        <taxon>Micrurus</taxon>
    </lineage>
</organism>
<name>A0A2D4JR82_MICLE</name>
<dbReference type="EMBL" id="IACK01236327">
    <property type="protein sequence ID" value="LAA99009.1"/>
    <property type="molecule type" value="Transcribed_RNA"/>
</dbReference>